<evidence type="ECO:0000313" key="2">
    <source>
        <dbReference type="Proteomes" id="UP001066276"/>
    </source>
</evidence>
<reference evidence="1" key="1">
    <citation type="journal article" date="2022" name="bioRxiv">
        <title>Sequencing and chromosome-scale assembly of the giantPleurodeles waltlgenome.</title>
        <authorList>
            <person name="Brown T."/>
            <person name="Elewa A."/>
            <person name="Iarovenko S."/>
            <person name="Subramanian E."/>
            <person name="Araus A.J."/>
            <person name="Petzold A."/>
            <person name="Susuki M."/>
            <person name="Suzuki K.-i.T."/>
            <person name="Hayashi T."/>
            <person name="Toyoda A."/>
            <person name="Oliveira C."/>
            <person name="Osipova E."/>
            <person name="Leigh N.D."/>
            <person name="Simon A."/>
            <person name="Yun M.H."/>
        </authorList>
    </citation>
    <scope>NUCLEOTIDE SEQUENCE</scope>
    <source>
        <strain evidence="1">20211129_DDA</strain>
        <tissue evidence="1">Liver</tissue>
    </source>
</reference>
<proteinExistence type="predicted"/>
<sequence length="68" mass="7924">MWDAHRAFLRRILTGVSRRQGTYKEELLRETVRQNLGSVERPIVNEEEANDMKSLFTVDEDEACIKTA</sequence>
<dbReference type="AlphaFoldDB" id="A0AAV7LI01"/>
<dbReference type="EMBL" id="JANPWB010000015">
    <property type="protein sequence ID" value="KAJ1087050.1"/>
    <property type="molecule type" value="Genomic_DNA"/>
</dbReference>
<protein>
    <submittedName>
        <fullName evidence="1">Uncharacterized protein</fullName>
    </submittedName>
</protein>
<keyword evidence="2" id="KW-1185">Reference proteome</keyword>
<evidence type="ECO:0000313" key="1">
    <source>
        <dbReference type="EMBL" id="KAJ1087050.1"/>
    </source>
</evidence>
<comment type="caution">
    <text evidence="1">The sequence shown here is derived from an EMBL/GenBank/DDBJ whole genome shotgun (WGS) entry which is preliminary data.</text>
</comment>
<dbReference type="Proteomes" id="UP001066276">
    <property type="component" value="Chromosome 11"/>
</dbReference>
<accession>A0AAV7LI01</accession>
<organism evidence="1 2">
    <name type="scientific">Pleurodeles waltl</name>
    <name type="common">Iberian ribbed newt</name>
    <dbReference type="NCBI Taxonomy" id="8319"/>
    <lineage>
        <taxon>Eukaryota</taxon>
        <taxon>Metazoa</taxon>
        <taxon>Chordata</taxon>
        <taxon>Craniata</taxon>
        <taxon>Vertebrata</taxon>
        <taxon>Euteleostomi</taxon>
        <taxon>Amphibia</taxon>
        <taxon>Batrachia</taxon>
        <taxon>Caudata</taxon>
        <taxon>Salamandroidea</taxon>
        <taxon>Salamandridae</taxon>
        <taxon>Pleurodelinae</taxon>
        <taxon>Pleurodeles</taxon>
    </lineage>
</organism>
<gene>
    <name evidence="1" type="ORF">NDU88_000244</name>
</gene>
<name>A0AAV7LI01_PLEWA</name>